<evidence type="ECO:0000313" key="3">
    <source>
        <dbReference type="EMBL" id="GFM96256.1"/>
    </source>
</evidence>
<evidence type="ECO:0000256" key="2">
    <source>
        <dbReference type="SAM" id="SignalP"/>
    </source>
</evidence>
<protein>
    <submittedName>
        <fullName evidence="3">Uncharacterized protein</fullName>
    </submittedName>
</protein>
<name>A0A7J0C3D3_9ACTN</name>
<dbReference type="InterPro" id="IPR015141">
    <property type="entry name" value="PLipase_A2_prok/fun"/>
</dbReference>
<dbReference type="GO" id="GO:0004623">
    <property type="term" value="F:phospholipase A2 activity"/>
    <property type="evidence" value="ECO:0007669"/>
    <property type="project" value="InterPro"/>
</dbReference>
<organism evidence="3 4">
    <name type="scientific">Streptomyces fulvorobeus</name>
    <dbReference type="NCBI Taxonomy" id="284028"/>
    <lineage>
        <taxon>Bacteria</taxon>
        <taxon>Bacillati</taxon>
        <taxon>Actinomycetota</taxon>
        <taxon>Actinomycetes</taxon>
        <taxon>Kitasatosporales</taxon>
        <taxon>Streptomycetaceae</taxon>
        <taxon>Streptomyces</taxon>
    </lineage>
</organism>
<dbReference type="SUPFAM" id="SSF48619">
    <property type="entry name" value="Phospholipase A2, PLA2"/>
    <property type="match status" value="1"/>
</dbReference>
<feature type="compositionally biased region" description="Basic residues" evidence="1">
    <location>
        <begin position="207"/>
        <end position="226"/>
    </location>
</feature>
<keyword evidence="4" id="KW-1185">Reference proteome</keyword>
<feature type="chain" id="PRO_5029781531" evidence="2">
    <location>
        <begin position="29"/>
        <end position="304"/>
    </location>
</feature>
<comment type="caution">
    <text evidence="3">The sequence shown here is derived from an EMBL/GenBank/DDBJ whole genome shotgun (WGS) entry which is preliminary data.</text>
</comment>
<dbReference type="InterPro" id="IPR036444">
    <property type="entry name" value="PLipase_A2_dom_sf"/>
</dbReference>
<proteinExistence type="predicted"/>
<accession>A0A7J0C3D3</accession>
<gene>
    <name evidence="3" type="ORF">Sfulv_10670</name>
</gene>
<dbReference type="Proteomes" id="UP000498980">
    <property type="component" value="Unassembled WGS sequence"/>
</dbReference>
<dbReference type="Pfam" id="PF09056">
    <property type="entry name" value="Phospholip_A2_3"/>
    <property type="match status" value="1"/>
</dbReference>
<feature type="region of interest" description="Disordered" evidence="1">
    <location>
        <begin position="250"/>
        <end position="304"/>
    </location>
</feature>
<evidence type="ECO:0000256" key="1">
    <source>
        <dbReference type="SAM" id="MobiDB-lite"/>
    </source>
</evidence>
<evidence type="ECO:0000313" key="4">
    <source>
        <dbReference type="Proteomes" id="UP000498980"/>
    </source>
</evidence>
<dbReference type="GO" id="GO:0050482">
    <property type="term" value="P:arachidonate secretion"/>
    <property type="evidence" value="ECO:0007669"/>
    <property type="project" value="InterPro"/>
</dbReference>
<sequence>MRRRFAVSLSAVALSLPLALLPAASASAAPADKPQVLSSWTQTSASSYNAWNSARNNQGAWAAYGFDWSTDYCSTSPDNPFGFPFQKSCARHDFGYRNYKAAGTFSANKARIDSAFYSDLKRVCAAYSGPRSPRATARRGRTTTPWTSSAWHRRRRAPPDRRRPPDPSAPPDPHETPGPRARVPVTVTGTAAGPEGGSRTPGARKPAPGHRRLPVAQRPHSRTRLSRCARDDMLHLAAYVRGSRTGSWIVRRPCSPDPGEQGRSPTSSLSGVDTVPLTGRDGDGEGVAGRRERADEVVREGAGR</sequence>
<dbReference type="Gene3D" id="1.20.90.10">
    <property type="entry name" value="Phospholipase A2 domain"/>
    <property type="match status" value="1"/>
</dbReference>
<keyword evidence="2" id="KW-0732">Signal</keyword>
<dbReference type="AlphaFoldDB" id="A0A7J0C3D3"/>
<dbReference type="GO" id="GO:0006644">
    <property type="term" value="P:phospholipid metabolic process"/>
    <property type="evidence" value="ECO:0007669"/>
    <property type="project" value="InterPro"/>
</dbReference>
<reference evidence="3 4" key="1">
    <citation type="submission" date="2020-05" db="EMBL/GenBank/DDBJ databases">
        <title>Whole genome shotgun sequence of Streptomyces fulvorobeus NBRC 15897.</title>
        <authorList>
            <person name="Komaki H."/>
            <person name="Tamura T."/>
        </authorList>
    </citation>
    <scope>NUCLEOTIDE SEQUENCE [LARGE SCALE GENOMIC DNA]</scope>
    <source>
        <strain evidence="3 4">NBRC 15897</strain>
    </source>
</reference>
<feature type="region of interest" description="Disordered" evidence="1">
    <location>
        <begin position="129"/>
        <end position="226"/>
    </location>
</feature>
<feature type="signal peptide" evidence="2">
    <location>
        <begin position="1"/>
        <end position="28"/>
    </location>
</feature>
<feature type="compositionally biased region" description="Basic and acidic residues" evidence="1">
    <location>
        <begin position="280"/>
        <end position="304"/>
    </location>
</feature>
<dbReference type="EMBL" id="BLWC01000001">
    <property type="protein sequence ID" value="GFM96256.1"/>
    <property type="molecule type" value="Genomic_DNA"/>
</dbReference>